<sequence>TSGPSLEDIVKQLATQNMQMSAQIQTTNASINDLKTQVGQLATAMNQMQTQGSGNLPAQTVQNPNVSAITLRSGKEIDATVGTNADKSSEAKDKINKNKATPTEPTPVPTPTPELDEDEKQFIPLPFPQRAVKSKRECQLDMERETSANKGTLILGRPFMRTSRTKVDVYAGTLSMAFGKHVIHFNLFDALKHPHEEHSVFALDLFDGLINDECADEFINDFPSIAGLDDTFTCQDCTNIEIYSVCAEINDNHVATNSINTINTDTSTSNAVAVANINILDGPSTMPQESTVQSDLDELYAALGIDQ</sequence>
<evidence type="ECO:0000313" key="3">
    <source>
        <dbReference type="Proteomes" id="UP000265520"/>
    </source>
</evidence>
<dbReference type="AlphaFoldDB" id="A0A392NWD2"/>
<evidence type="ECO:0000313" key="2">
    <source>
        <dbReference type="EMBL" id="MCI04138.1"/>
    </source>
</evidence>
<organism evidence="2 3">
    <name type="scientific">Trifolium medium</name>
    <dbReference type="NCBI Taxonomy" id="97028"/>
    <lineage>
        <taxon>Eukaryota</taxon>
        <taxon>Viridiplantae</taxon>
        <taxon>Streptophyta</taxon>
        <taxon>Embryophyta</taxon>
        <taxon>Tracheophyta</taxon>
        <taxon>Spermatophyta</taxon>
        <taxon>Magnoliopsida</taxon>
        <taxon>eudicotyledons</taxon>
        <taxon>Gunneridae</taxon>
        <taxon>Pentapetalae</taxon>
        <taxon>rosids</taxon>
        <taxon>fabids</taxon>
        <taxon>Fabales</taxon>
        <taxon>Fabaceae</taxon>
        <taxon>Papilionoideae</taxon>
        <taxon>50 kb inversion clade</taxon>
        <taxon>NPAAA clade</taxon>
        <taxon>Hologalegina</taxon>
        <taxon>IRL clade</taxon>
        <taxon>Trifolieae</taxon>
        <taxon>Trifolium</taxon>
    </lineage>
</organism>
<reference evidence="2 3" key="1">
    <citation type="journal article" date="2018" name="Front. Plant Sci.">
        <title>Red Clover (Trifolium pratense) and Zigzag Clover (T. medium) - A Picture of Genomic Similarities and Differences.</title>
        <authorList>
            <person name="Dluhosova J."/>
            <person name="Istvanek J."/>
            <person name="Nedelnik J."/>
            <person name="Repkova J."/>
        </authorList>
    </citation>
    <scope>NUCLEOTIDE SEQUENCE [LARGE SCALE GENOMIC DNA]</scope>
    <source>
        <strain evidence="3">cv. 10/8</strain>
        <tissue evidence="2">Leaf</tissue>
    </source>
</reference>
<feature type="compositionally biased region" description="Basic and acidic residues" evidence="1">
    <location>
        <begin position="87"/>
        <end position="96"/>
    </location>
</feature>
<feature type="region of interest" description="Disordered" evidence="1">
    <location>
        <begin position="80"/>
        <end position="118"/>
    </location>
</feature>
<evidence type="ECO:0000256" key="1">
    <source>
        <dbReference type="SAM" id="MobiDB-lite"/>
    </source>
</evidence>
<feature type="non-terminal residue" evidence="2">
    <location>
        <position position="307"/>
    </location>
</feature>
<proteinExistence type="predicted"/>
<keyword evidence="3" id="KW-1185">Reference proteome</keyword>
<comment type="caution">
    <text evidence="2">The sequence shown here is derived from an EMBL/GenBank/DDBJ whole genome shotgun (WGS) entry which is preliminary data.</text>
</comment>
<dbReference type="Proteomes" id="UP000265520">
    <property type="component" value="Unassembled WGS sequence"/>
</dbReference>
<accession>A0A392NWD2</accession>
<name>A0A392NWD2_9FABA</name>
<dbReference type="EMBL" id="LXQA010054428">
    <property type="protein sequence ID" value="MCI04138.1"/>
    <property type="molecule type" value="Genomic_DNA"/>
</dbReference>
<protein>
    <submittedName>
        <fullName evidence="2">Uncharacterized protein</fullName>
    </submittedName>
</protein>
<feature type="non-terminal residue" evidence="2">
    <location>
        <position position="1"/>
    </location>
</feature>